<dbReference type="InterPro" id="IPR029039">
    <property type="entry name" value="Flavoprotein-like_sf"/>
</dbReference>
<dbReference type="PANTHER" id="PTHR38030">
    <property type="entry name" value="PROTOPORPHYRINOGEN IX DEHYDROGENASE [MENAQUINONE]"/>
    <property type="match status" value="1"/>
</dbReference>
<organism evidence="2 3">
    <name type="scientific">Sinomonas halotolerans</name>
    <dbReference type="NCBI Taxonomy" id="1644133"/>
    <lineage>
        <taxon>Bacteria</taxon>
        <taxon>Bacillati</taxon>
        <taxon>Actinomycetota</taxon>
        <taxon>Actinomycetes</taxon>
        <taxon>Micrococcales</taxon>
        <taxon>Micrococcaceae</taxon>
        <taxon>Sinomonas</taxon>
    </lineage>
</organism>
<dbReference type="PANTHER" id="PTHR38030:SF2">
    <property type="entry name" value="PROTOPORPHYRINOGEN IX DEHYDROGENASE [QUINONE]"/>
    <property type="match status" value="1"/>
</dbReference>
<reference evidence="2 3" key="1">
    <citation type="submission" date="2024-05" db="EMBL/GenBank/DDBJ databases">
        <title>Sinomonas sp. nov., isolated from a waste landfill.</title>
        <authorList>
            <person name="Zhao Y."/>
        </authorList>
    </citation>
    <scope>NUCLEOTIDE SEQUENCE [LARGE SCALE GENOMIC DNA]</scope>
    <source>
        <strain evidence="2 3">CCTCC AB2014300</strain>
    </source>
</reference>
<dbReference type="InterPro" id="IPR008254">
    <property type="entry name" value="Flavodoxin/NO_synth"/>
</dbReference>
<gene>
    <name evidence="2" type="ORF">ABCQ75_10640</name>
</gene>
<dbReference type="InterPro" id="IPR052200">
    <property type="entry name" value="Protoporphyrinogen_IX_DH"/>
</dbReference>
<dbReference type="Proteomes" id="UP001422074">
    <property type="component" value="Unassembled WGS sequence"/>
</dbReference>
<protein>
    <submittedName>
        <fullName evidence="2">Flavodoxin domain-containing protein</fullName>
    </submittedName>
</protein>
<dbReference type="Gene3D" id="3.40.50.360">
    <property type="match status" value="1"/>
</dbReference>
<feature type="domain" description="Flavodoxin-like" evidence="1">
    <location>
        <begin position="4"/>
        <end position="171"/>
    </location>
</feature>
<evidence type="ECO:0000313" key="2">
    <source>
        <dbReference type="EMBL" id="MEN2744991.1"/>
    </source>
</evidence>
<dbReference type="InterPro" id="IPR026816">
    <property type="entry name" value="Flavodoxin_dom"/>
</dbReference>
<sequence length="178" mass="19063">MTQILVAYGTTEGHTGTIAEFVADVLREQGHEVTVADVKATDTVPDGCGAVVLGGSVHVGKHDPQVVDFAARNLEALAERPSAFLSVSLALVGDTAEAEKYVRDFEADSGWTPDRVSLVAGALLYTQYGFAKRQLMRTIAASKRGVLSTDTSQDTVYTDWEALRRFGEDFAAELAASH</sequence>
<dbReference type="RefSeq" id="WP_345885346.1">
    <property type="nucleotide sequence ID" value="NZ_JBDFRB010000008.1"/>
</dbReference>
<accession>A0ABU9X0M2</accession>
<evidence type="ECO:0000313" key="3">
    <source>
        <dbReference type="Proteomes" id="UP001422074"/>
    </source>
</evidence>
<dbReference type="EMBL" id="JBDFRB010000008">
    <property type="protein sequence ID" value="MEN2744991.1"/>
    <property type="molecule type" value="Genomic_DNA"/>
</dbReference>
<comment type="caution">
    <text evidence="2">The sequence shown here is derived from an EMBL/GenBank/DDBJ whole genome shotgun (WGS) entry which is preliminary data.</text>
</comment>
<evidence type="ECO:0000259" key="1">
    <source>
        <dbReference type="PROSITE" id="PS50902"/>
    </source>
</evidence>
<name>A0ABU9X0M2_9MICC</name>
<keyword evidence="3" id="KW-1185">Reference proteome</keyword>
<dbReference type="SUPFAM" id="SSF52218">
    <property type="entry name" value="Flavoproteins"/>
    <property type="match status" value="1"/>
</dbReference>
<dbReference type="PROSITE" id="PS50902">
    <property type="entry name" value="FLAVODOXIN_LIKE"/>
    <property type="match status" value="1"/>
</dbReference>
<dbReference type="Pfam" id="PF12724">
    <property type="entry name" value="Flavodoxin_5"/>
    <property type="match status" value="1"/>
</dbReference>
<proteinExistence type="predicted"/>